<dbReference type="OrthoDB" id="342900at2759"/>
<dbReference type="GO" id="GO:0006281">
    <property type="term" value="P:DNA repair"/>
    <property type="evidence" value="ECO:0007669"/>
    <property type="project" value="UniProtKB-UniRule"/>
</dbReference>
<dbReference type="InterPro" id="IPR016024">
    <property type="entry name" value="ARM-type_fold"/>
</dbReference>
<sequence length="1185" mass="132133">MAEPSQLSQYIESFVDSSRSPTQQAASLEAIASLLKNNQLTIETLVREMEGYLTTVDNIIRARGILLLGEVLVCLASKPLDDATIHSLIGFFTDRLADWRALRGALVGCLALMRRKSSGGMVCGSDAKAVAESYLQNLQVQSLGQYERKLSFELMECVLERYPNAVASLGDTLIYGICESVDGEKDPHCLMLTFHIIEVLSRLFPDPSDALAGFAHELFEILGCYFPIHFTHQKDEDMTIKRDDLARALMLAFSSTPLFEPYAIPLLLEKLSSSLPSAKLDSLRYLTDCTMKYGADRMAKHIEAIWSSLKEAIFTSLDSVLLFTPESLEGPDLPKNEIAAEALSLLEKLIVQNTKLFLDLIVGDEDISMIFNTLSDYKNYHEIPLERKQRLNAVGRILFTTAKASQVSCNRVFECFFSRLMDILGLSARNSSGQPFFEESILISKRCNHGALYLSIEILSACRDMIASSETILAATSHTEETWKYLLQSFSSALTMGFCSAFICSSEGTHDAATYIGVKGLLILATFPGGYSLISKTVFEKILVTFVSIINEEYSKRLPWKLALKALVEIGSFIERYHESEKEPSYMDIVVEKILSLAFVGDFGIPFPLRLEALSDIGTSGRSYMLKVVQGLEEAIYANLYEVYVCMANKLLLILKDNYHVHGSTNSAEIVTHLLKCYSDKVIPWIRCEKGFEEVLLQFAINIWNQFENSTHFNASQTNKKGVLDVMMKAMRLAVANCSEEKQNIIVQKSYNILSSSISFPLEEMLLQEGFQIAQEVDNISSRDEWVLSLFAAVTIAVHPQTHIPNTRSIVSLFMTTLLKGNVVAAQALGSMVNKLDLKSMRGQTSSDCTLEEAMDIILNLSLWIFDKNSSSSIQSKMISVHDTGLNDLSNGVGSCTSLQIHAILGLAWIGKGLLMRGHEKVNDITMIFLRCLQSSGRAGISHQETSISENNYKLDLHNSVMKTAADAFQILIGDCEQCLNREFHAIIRPLYKQRFFSAVMPVLQSLVMKLEPLSRSFLFRASAHVIIDTPLIVVLSDTKKIIPMLLDGLSALSNDVVDKDVLYGLLLVLSGILMDKNGQEAVSDSAHTVVNCLVDLTRYPHMMLVRETAMQCLIAISGLSHARIYPMRTQVLQAVIKALDDPKRAVRREAVRCRQAWSVFSECWHQLHQEASISNSFHSFSQVQ</sequence>
<dbReference type="GO" id="GO:0016226">
    <property type="term" value="P:iron-sulfur cluster assembly"/>
    <property type="evidence" value="ECO:0007669"/>
    <property type="project" value="UniProtKB-UniRule"/>
</dbReference>
<comment type="caution">
    <text evidence="8">The sequence shown here is derived from an EMBL/GenBank/DDBJ whole genome shotgun (WGS) entry which is preliminary data.</text>
</comment>
<organism evidence="8 9">
    <name type="scientific">Gossypium anomalum</name>
    <dbReference type="NCBI Taxonomy" id="47600"/>
    <lineage>
        <taxon>Eukaryota</taxon>
        <taxon>Viridiplantae</taxon>
        <taxon>Streptophyta</taxon>
        <taxon>Embryophyta</taxon>
        <taxon>Tracheophyta</taxon>
        <taxon>Spermatophyta</taxon>
        <taxon>Magnoliopsida</taxon>
        <taxon>eudicotyledons</taxon>
        <taxon>Gunneridae</taxon>
        <taxon>Pentapetalae</taxon>
        <taxon>rosids</taxon>
        <taxon>malvids</taxon>
        <taxon>Malvales</taxon>
        <taxon>Malvaceae</taxon>
        <taxon>Malvoideae</taxon>
        <taxon>Gossypium</taxon>
    </lineage>
</organism>
<comment type="function">
    <text evidence="5">Key component of the cytosolic iron-sulfur protein assembly (CIA) complex, a multiprotein complex that mediates the incorporation of iron-sulfur cluster into apoproteins specifically involved in DNA metabolism and genomic integrity. In the CIA complex, MMS19 acts as an adapter between early-acting CIA components and a subset of cellular target iron-sulfur proteins.</text>
</comment>
<evidence type="ECO:0000256" key="2">
    <source>
        <dbReference type="ARBA" id="ARBA00009340"/>
    </source>
</evidence>
<evidence type="ECO:0000313" key="8">
    <source>
        <dbReference type="EMBL" id="KAG8490021.1"/>
    </source>
</evidence>
<comment type="similarity">
    <text evidence="2 5">Belongs to the MET18/MMS19 family.</text>
</comment>
<evidence type="ECO:0000259" key="7">
    <source>
        <dbReference type="Pfam" id="PF14500"/>
    </source>
</evidence>
<dbReference type="InterPro" id="IPR024687">
    <property type="entry name" value="MMS19_C"/>
</dbReference>
<dbReference type="AlphaFoldDB" id="A0A8J5Z2C0"/>
<dbReference type="Pfam" id="PF14500">
    <property type="entry name" value="MMS19_N"/>
    <property type="match status" value="1"/>
</dbReference>
<accession>A0A8J5Z2C0</accession>
<name>A0A8J5Z2C0_9ROSI</name>
<keyword evidence="5" id="KW-0227">DNA damage</keyword>
<keyword evidence="3" id="KW-0677">Repeat</keyword>
<dbReference type="GO" id="GO:0051604">
    <property type="term" value="P:protein maturation"/>
    <property type="evidence" value="ECO:0007669"/>
    <property type="project" value="UniProtKB-UniRule"/>
</dbReference>
<evidence type="ECO:0000313" key="9">
    <source>
        <dbReference type="Proteomes" id="UP000701853"/>
    </source>
</evidence>
<dbReference type="PANTHER" id="PTHR12891">
    <property type="entry name" value="DNA REPAIR/TRANSCRIPTION PROTEIN MET18/MMS19"/>
    <property type="match status" value="1"/>
</dbReference>
<feature type="domain" description="MMS19 N-terminal" evidence="7">
    <location>
        <begin position="46"/>
        <end position="314"/>
    </location>
</feature>
<dbReference type="InterPro" id="IPR029240">
    <property type="entry name" value="MMS19_N"/>
</dbReference>
<keyword evidence="4 5" id="KW-0539">Nucleus</keyword>
<dbReference type="Gene3D" id="1.25.10.10">
    <property type="entry name" value="Leucine-rich Repeat Variant"/>
    <property type="match status" value="1"/>
</dbReference>
<comment type="subcellular location">
    <subcellularLocation>
        <location evidence="1 5">Nucleus</location>
    </subcellularLocation>
</comment>
<keyword evidence="9" id="KW-1185">Reference proteome</keyword>
<dbReference type="InterPro" id="IPR039920">
    <property type="entry name" value="MMS19"/>
</dbReference>
<feature type="domain" description="MMS19 C-terminal" evidence="6">
    <location>
        <begin position="701"/>
        <end position="1117"/>
    </location>
</feature>
<proteinExistence type="inferred from homology"/>
<dbReference type="GO" id="GO:0097361">
    <property type="term" value="C:cytosolic [4Fe-4S] assembly targeting complex"/>
    <property type="evidence" value="ECO:0007669"/>
    <property type="project" value="UniProtKB-UniRule"/>
</dbReference>
<dbReference type="Proteomes" id="UP000701853">
    <property type="component" value="Chromosome 6"/>
</dbReference>
<evidence type="ECO:0000256" key="4">
    <source>
        <dbReference type="ARBA" id="ARBA00023242"/>
    </source>
</evidence>
<evidence type="ECO:0000256" key="3">
    <source>
        <dbReference type="ARBA" id="ARBA00022737"/>
    </source>
</evidence>
<evidence type="ECO:0000256" key="5">
    <source>
        <dbReference type="RuleBase" id="RU367072"/>
    </source>
</evidence>
<dbReference type="EMBL" id="JAHUZN010000006">
    <property type="protein sequence ID" value="KAG8490021.1"/>
    <property type="molecule type" value="Genomic_DNA"/>
</dbReference>
<dbReference type="SUPFAM" id="SSF48371">
    <property type="entry name" value="ARM repeat"/>
    <property type="match status" value="2"/>
</dbReference>
<keyword evidence="5" id="KW-0234">DNA repair</keyword>
<protein>
    <recommendedName>
        <fullName evidence="5">MMS19 nucleotide excision repair protein</fullName>
    </recommendedName>
</protein>
<dbReference type="InterPro" id="IPR011989">
    <property type="entry name" value="ARM-like"/>
</dbReference>
<reference evidence="8 9" key="1">
    <citation type="journal article" date="2021" name="bioRxiv">
        <title>The Gossypium anomalum genome as a resource for cotton improvement and evolutionary analysis of hybrid incompatibility.</title>
        <authorList>
            <person name="Grover C.E."/>
            <person name="Yuan D."/>
            <person name="Arick M.A."/>
            <person name="Miller E.R."/>
            <person name="Hu G."/>
            <person name="Peterson D.G."/>
            <person name="Wendel J.F."/>
            <person name="Udall J.A."/>
        </authorList>
    </citation>
    <scope>NUCLEOTIDE SEQUENCE [LARGE SCALE GENOMIC DNA]</scope>
    <source>
        <strain evidence="8">JFW-Udall</strain>
        <tissue evidence="8">Leaf</tissue>
    </source>
</reference>
<dbReference type="Pfam" id="PF12460">
    <property type="entry name" value="MMS19_C"/>
    <property type="match status" value="1"/>
</dbReference>
<dbReference type="PANTHER" id="PTHR12891:SF0">
    <property type="entry name" value="MMS19 NUCLEOTIDE EXCISION REPAIR PROTEIN HOMOLOG"/>
    <property type="match status" value="1"/>
</dbReference>
<dbReference type="GO" id="GO:0005634">
    <property type="term" value="C:nucleus"/>
    <property type="evidence" value="ECO:0007669"/>
    <property type="project" value="UniProtKB-SubCell"/>
</dbReference>
<evidence type="ECO:0000259" key="6">
    <source>
        <dbReference type="Pfam" id="PF12460"/>
    </source>
</evidence>
<gene>
    <name evidence="8" type="ORF">CXB51_015901</name>
</gene>
<evidence type="ECO:0000256" key="1">
    <source>
        <dbReference type="ARBA" id="ARBA00004123"/>
    </source>
</evidence>